<organism evidence="1 2">
    <name type="scientific">Rubrobacter taiwanensis</name>
    <dbReference type="NCBI Taxonomy" id="185139"/>
    <lineage>
        <taxon>Bacteria</taxon>
        <taxon>Bacillati</taxon>
        <taxon>Actinomycetota</taxon>
        <taxon>Rubrobacteria</taxon>
        <taxon>Rubrobacterales</taxon>
        <taxon>Rubrobacteraceae</taxon>
        <taxon>Rubrobacter</taxon>
    </lineage>
</organism>
<accession>A0A4R1BEV8</accession>
<comment type="caution">
    <text evidence="1">The sequence shown here is derived from an EMBL/GenBank/DDBJ whole genome shotgun (WGS) entry which is preliminary data.</text>
</comment>
<dbReference type="EMBL" id="SKBU01000023">
    <property type="protein sequence ID" value="TCJ15671.1"/>
    <property type="molecule type" value="Genomic_DNA"/>
</dbReference>
<name>A0A4R1BEV8_9ACTN</name>
<sequence length="204" mass="22874">MEKVQKIGWRKRRVRGLGEPHPWEPQHMRLQSVCYAEAAGGGRRNVALGVIQHLWRAPVAFIGFYAPEGVKITESRIYVPGSLRLVDDSEYLAGVEAHKRAFAGDLRGTMLLDGGLPGYFDIPMDAGWRISLDLVHRRLELTDAWGLASSAEVVGDIAPFAWAYQKSGFCVLTLYDKDLGGPRDDLLFVAKREGVELRWRQRVA</sequence>
<reference evidence="1 2" key="1">
    <citation type="submission" date="2019-03" db="EMBL/GenBank/DDBJ databases">
        <title>Whole genome sequence of a novel Rubrobacter taiwanensis strain, isolated from Yellowstone National Park.</title>
        <authorList>
            <person name="Freed S."/>
            <person name="Ramaley R.F."/>
            <person name="Kyndt J.A."/>
        </authorList>
    </citation>
    <scope>NUCLEOTIDE SEQUENCE [LARGE SCALE GENOMIC DNA]</scope>
    <source>
        <strain evidence="1 2">Yellowstone</strain>
    </source>
</reference>
<dbReference type="OrthoDB" id="5242010at2"/>
<proteinExistence type="predicted"/>
<dbReference type="RefSeq" id="WP_132692449.1">
    <property type="nucleotide sequence ID" value="NZ_SKBU01000023.1"/>
</dbReference>
<dbReference type="AlphaFoldDB" id="A0A4R1BEV8"/>
<gene>
    <name evidence="1" type="ORF">E0L93_12715</name>
</gene>
<keyword evidence="2" id="KW-1185">Reference proteome</keyword>
<evidence type="ECO:0000313" key="1">
    <source>
        <dbReference type="EMBL" id="TCJ15671.1"/>
    </source>
</evidence>
<protein>
    <submittedName>
        <fullName evidence="1">Uncharacterized protein</fullName>
    </submittedName>
</protein>
<evidence type="ECO:0000313" key="2">
    <source>
        <dbReference type="Proteomes" id="UP000295244"/>
    </source>
</evidence>
<dbReference type="Proteomes" id="UP000295244">
    <property type="component" value="Unassembled WGS sequence"/>
</dbReference>